<dbReference type="Gene3D" id="1.10.1040.10">
    <property type="entry name" value="N-(1-d-carboxylethyl)-l-norvaline Dehydrogenase, domain 2"/>
    <property type="match status" value="1"/>
</dbReference>
<dbReference type="EMBL" id="FQXM01000023">
    <property type="protein sequence ID" value="SHH94660.1"/>
    <property type="molecule type" value="Genomic_DNA"/>
</dbReference>
<feature type="domain" description="Mannitol dehydrogenase N-terminal" evidence="3">
    <location>
        <begin position="40"/>
        <end position="306"/>
    </location>
</feature>
<evidence type="ECO:0000259" key="4">
    <source>
        <dbReference type="Pfam" id="PF08125"/>
    </source>
</evidence>
<proteinExistence type="predicted"/>
<dbReference type="InterPro" id="IPR008927">
    <property type="entry name" value="6-PGluconate_DH-like_C_sf"/>
</dbReference>
<accession>A0A1M5X484</accession>
<dbReference type="OrthoDB" id="271711at2"/>
<evidence type="ECO:0000256" key="1">
    <source>
        <dbReference type="ARBA" id="ARBA00023002"/>
    </source>
</evidence>
<reference evidence="5 6" key="1">
    <citation type="submission" date="2016-11" db="EMBL/GenBank/DDBJ databases">
        <authorList>
            <person name="Jaros S."/>
            <person name="Januszkiewicz K."/>
            <person name="Wedrychowicz H."/>
        </authorList>
    </citation>
    <scope>NUCLEOTIDE SEQUENCE [LARGE SCALE GENOMIC DNA]</scope>
    <source>
        <strain evidence="5 6">DSM 8605</strain>
    </source>
</reference>
<dbReference type="SUPFAM" id="SSF48179">
    <property type="entry name" value="6-phosphogluconate dehydrogenase C-terminal domain-like"/>
    <property type="match status" value="1"/>
</dbReference>
<dbReference type="PANTHER" id="PTHR43362:SF1">
    <property type="entry name" value="MANNITOL DEHYDROGENASE 2-RELATED"/>
    <property type="match status" value="1"/>
</dbReference>
<evidence type="ECO:0000313" key="5">
    <source>
        <dbReference type="EMBL" id="SHH94660.1"/>
    </source>
</evidence>
<dbReference type="InterPro" id="IPR036291">
    <property type="entry name" value="NAD(P)-bd_dom_sf"/>
</dbReference>
<dbReference type="AlphaFoldDB" id="A0A1M5X484"/>
<comment type="catalytic activity">
    <reaction evidence="2">
        <text>D-mannitol 1-phosphate + NAD(+) = beta-D-fructose 6-phosphate + NADH + H(+)</text>
        <dbReference type="Rhea" id="RHEA:19661"/>
        <dbReference type="ChEBI" id="CHEBI:15378"/>
        <dbReference type="ChEBI" id="CHEBI:57540"/>
        <dbReference type="ChEBI" id="CHEBI:57634"/>
        <dbReference type="ChEBI" id="CHEBI:57945"/>
        <dbReference type="ChEBI" id="CHEBI:61381"/>
        <dbReference type="EC" id="1.1.1.17"/>
    </reaction>
</comment>
<dbReference type="Pfam" id="PF08125">
    <property type="entry name" value="Mannitol_dh_C"/>
    <property type="match status" value="1"/>
</dbReference>
<protein>
    <submittedName>
        <fullName evidence="5">Fructuronate reductase</fullName>
    </submittedName>
</protein>
<gene>
    <name evidence="5" type="ORF">SAMN02745207_03343</name>
</gene>
<evidence type="ECO:0000256" key="2">
    <source>
        <dbReference type="ARBA" id="ARBA00048615"/>
    </source>
</evidence>
<keyword evidence="6" id="KW-1185">Reference proteome</keyword>
<dbReference type="InterPro" id="IPR013131">
    <property type="entry name" value="Mannitol_DH_N"/>
</dbReference>
<keyword evidence="1" id="KW-0560">Oxidoreductase</keyword>
<feature type="domain" description="Mannitol dehydrogenase C-terminal" evidence="4">
    <location>
        <begin position="319"/>
        <end position="503"/>
    </location>
</feature>
<evidence type="ECO:0000259" key="3">
    <source>
        <dbReference type="Pfam" id="PF01232"/>
    </source>
</evidence>
<dbReference type="Gene3D" id="3.40.50.720">
    <property type="entry name" value="NAD(P)-binding Rossmann-like Domain"/>
    <property type="match status" value="1"/>
</dbReference>
<name>A0A1M5X484_9CLOT</name>
<dbReference type="RefSeq" id="WP_073339727.1">
    <property type="nucleotide sequence ID" value="NZ_FQXM01000023.1"/>
</dbReference>
<dbReference type="GO" id="GO:0008926">
    <property type="term" value="F:mannitol-1-phosphate 5-dehydrogenase activity"/>
    <property type="evidence" value="ECO:0007669"/>
    <property type="project" value="UniProtKB-EC"/>
</dbReference>
<dbReference type="Pfam" id="PF01232">
    <property type="entry name" value="Mannitol_dh"/>
    <property type="match status" value="1"/>
</dbReference>
<dbReference type="InterPro" id="IPR013118">
    <property type="entry name" value="Mannitol_DH_C"/>
</dbReference>
<dbReference type="InterPro" id="IPR050988">
    <property type="entry name" value="Mannitol_DH/Oxidoreductase"/>
</dbReference>
<dbReference type="SUPFAM" id="SSF51735">
    <property type="entry name" value="NAD(P)-binding Rossmann-fold domains"/>
    <property type="match status" value="1"/>
</dbReference>
<dbReference type="InterPro" id="IPR013328">
    <property type="entry name" value="6PGD_dom2"/>
</dbReference>
<dbReference type="Proteomes" id="UP000184447">
    <property type="component" value="Unassembled WGS sequence"/>
</dbReference>
<evidence type="ECO:0000313" key="6">
    <source>
        <dbReference type="Proteomes" id="UP000184447"/>
    </source>
</evidence>
<dbReference type="PANTHER" id="PTHR43362">
    <property type="entry name" value="MANNITOL DEHYDROGENASE DSF1-RELATED"/>
    <property type="match status" value="1"/>
</dbReference>
<organism evidence="5 6">
    <name type="scientific">Clostridium grantii DSM 8605</name>
    <dbReference type="NCBI Taxonomy" id="1121316"/>
    <lineage>
        <taxon>Bacteria</taxon>
        <taxon>Bacillati</taxon>
        <taxon>Bacillota</taxon>
        <taxon>Clostridia</taxon>
        <taxon>Eubacteriales</taxon>
        <taxon>Clostridiaceae</taxon>
        <taxon>Clostridium</taxon>
    </lineage>
</organism>
<dbReference type="STRING" id="1121316.SAMN02745207_03343"/>
<sequence length="532" mass="59577">MKLNLNELKNTQCWEKANIILPKFDYDKIKASTKENPTWVHFGAGNIFRGFVAKAHQNLLDKKLADTGIIAVETFDYEVIEKVYEPCDNLALVVLMNSDGSFDKTVVASIVEGITTKMDNGDYDRLVKAFENPSLQMASFTITEKGYALKDFSGQFFSFVKSDLEKGPASPTHAMSVVTALVYKRYLKGKYPMALVSMDNCSHNGDKVKEAVITIAKEWQNRGFVEKGFVDYITDEKKITFPLSMIDKITPRPAEVVKEALEKDGVEDIEVVITSKNTYMAPFVNAEVCEYLVIEDKFPNGRPALEESGILFTDRETVNNVETMKVTTCLNPLHTALAVTGCLLGHTLIADEMKDDTLKKLVEKIGYDEGLPVVLDPKILSPKKFIDEVVNERFANPYIPDTPQRIATDTSQKVGIRFGETIKSYVKDESLDAKNLVGIPLAIASWCRYLMGVDDKGNEMILSSDPMIDTLKNTMDKIKMRDTSADLSEILSNKDIFGVNLYEIGLGNKIENMFLKMIKEPGAVRTTINMYL</sequence>